<evidence type="ECO:0000313" key="2">
    <source>
        <dbReference type="EMBL" id="MFD2204909.1"/>
    </source>
</evidence>
<feature type="transmembrane region" description="Helical" evidence="1">
    <location>
        <begin position="41"/>
        <end position="59"/>
    </location>
</feature>
<name>A0ABW5BHA9_9PROT</name>
<organism evidence="2 3">
    <name type="scientific">Kiloniella antarctica</name>
    <dbReference type="NCBI Taxonomy" id="1550907"/>
    <lineage>
        <taxon>Bacteria</taxon>
        <taxon>Pseudomonadati</taxon>
        <taxon>Pseudomonadota</taxon>
        <taxon>Alphaproteobacteria</taxon>
        <taxon>Rhodospirillales</taxon>
        <taxon>Kiloniellaceae</taxon>
        <taxon>Kiloniella</taxon>
    </lineage>
</organism>
<dbReference type="EMBL" id="JBHUII010000001">
    <property type="protein sequence ID" value="MFD2204909.1"/>
    <property type="molecule type" value="Genomic_DNA"/>
</dbReference>
<proteinExistence type="predicted"/>
<feature type="transmembrane region" description="Helical" evidence="1">
    <location>
        <begin position="16"/>
        <end position="35"/>
    </location>
</feature>
<sequence>MDKITPHTFRYPLFDIYWDYAKTLFGLAIGAGGLIYGSENIISLLFFGTIIVIFCFFGLQSYRRHKSFVTVDPNGLKFTSWKQESIYWETIKNIELRYFGRPIKDKESDQKPKGTLHLTLKNDDQKITLESNLYGFRYLVWCATQVAKEYNAPLDQITVGNMLDIGLDPDGDSEMPDPQISGL</sequence>
<dbReference type="Proteomes" id="UP001597294">
    <property type="component" value="Unassembled WGS sequence"/>
</dbReference>
<keyword evidence="1" id="KW-0812">Transmembrane</keyword>
<gene>
    <name evidence="2" type="ORF">ACFSKO_04780</name>
</gene>
<keyword evidence="1" id="KW-1133">Transmembrane helix</keyword>
<dbReference type="RefSeq" id="WP_380248948.1">
    <property type="nucleotide sequence ID" value="NZ_JBHUII010000001.1"/>
</dbReference>
<evidence type="ECO:0000313" key="3">
    <source>
        <dbReference type="Proteomes" id="UP001597294"/>
    </source>
</evidence>
<accession>A0ABW5BHA9</accession>
<keyword evidence="3" id="KW-1185">Reference proteome</keyword>
<comment type="caution">
    <text evidence="2">The sequence shown here is derived from an EMBL/GenBank/DDBJ whole genome shotgun (WGS) entry which is preliminary data.</text>
</comment>
<protein>
    <submittedName>
        <fullName evidence="2">Uncharacterized protein</fullName>
    </submittedName>
</protein>
<reference evidence="3" key="1">
    <citation type="journal article" date="2019" name="Int. J. Syst. Evol. Microbiol.">
        <title>The Global Catalogue of Microorganisms (GCM) 10K type strain sequencing project: providing services to taxonomists for standard genome sequencing and annotation.</title>
        <authorList>
            <consortium name="The Broad Institute Genomics Platform"/>
            <consortium name="The Broad Institute Genome Sequencing Center for Infectious Disease"/>
            <person name="Wu L."/>
            <person name="Ma J."/>
        </authorList>
    </citation>
    <scope>NUCLEOTIDE SEQUENCE [LARGE SCALE GENOMIC DNA]</scope>
    <source>
        <strain evidence="3">CGMCC 4.7192</strain>
    </source>
</reference>
<keyword evidence="1" id="KW-0472">Membrane</keyword>
<evidence type="ECO:0000256" key="1">
    <source>
        <dbReference type="SAM" id="Phobius"/>
    </source>
</evidence>